<accession>A0A9P7UYM4</accession>
<evidence type="ECO:0000256" key="2">
    <source>
        <dbReference type="SAM" id="MobiDB-lite"/>
    </source>
</evidence>
<gene>
    <name evidence="3" type="ORF">E1B28_004475</name>
</gene>
<protein>
    <submittedName>
        <fullName evidence="3">Uncharacterized protein</fullName>
    </submittedName>
</protein>
<dbReference type="KEGG" id="more:E1B28_004475"/>
<organism evidence="3 4">
    <name type="scientific">Marasmius oreades</name>
    <name type="common">fairy-ring Marasmius</name>
    <dbReference type="NCBI Taxonomy" id="181124"/>
    <lineage>
        <taxon>Eukaryota</taxon>
        <taxon>Fungi</taxon>
        <taxon>Dikarya</taxon>
        <taxon>Basidiomycota</taxon>
        <taxon>Agaricomycotina</taxon>
        <taxon>Agaricomycetes</taxon>
        <taxon>Agaricomycetidae</taxon>
        <taxon>Agaricales</taxon>
        <taxon>Marasmiineae</taxon>
        <taxon>Marasmiaceae</taxon>
        <taxon>Marasmius</taxon>
    </lineage>
</organism>
<feature type="region of interest" description="Disordered" evidence="2">
    <location>
        <begin position="121"/>
        <end position="351"/>
    </location>
</feature>
<feature type="compositionally biased region" description="Polar residues" evidence="2">
    <location>
        <begin position="181"/>
        <end position="217"/>
    </location>
</feature>
<feature type="coiled-coil region" evidence="1">
    <location>
        <begin position="353"/>
        <end position="387"/>
    </location>
</feature>
<dbReference type="Proteomes" id="UP001049176">
    <property type="component" value="Chromosome 2"/>
</dbReference>
<sequence length="419" mass="44391">MCYPEGSVQHAVNACPMCKVFPHPARCPHLREVCRNRSLHPRADYLFLTNAEVETFNGCGFCKWARSDPPAKASGMNNPGWPGCCRPPASNEYRMIPAADWRSVSIVHSVSLPPEIKSALDILSPPTPRVPFTTSSSSLSLRNPFSKSAMPPLDRRSSGSPPSKSIAASKSSAAVSTSPKTRSGGSPKQSAASLSGSMSRATGSVASTSLDQSSRRTGGTDASEKSGSRSAHSSPNRKQLDLDNQVSPRRNSGGRTSTSITTSPTSTAGKTVGERSSASDRRRATISATNPPNSSPSIRNTTTTASFTSPRSSQKDAGNMSSGSSNNGSDDRSSDSMSDNTITSDGGFTDYLSDESEAELQRQAEAKAALLAQNQAEELEFKAARQRLAHVDLNPPKSWNPTNITNNTNVPRLAQTGKV</sequence>
<feature type="compositionally biased region" description="Low complexity" evidence="2">
    <location>
        <begin position="158"/>
        <end position="180"/>
    </location>
</feature>
<evidence type="ECO:0000313" key="4">
    <source>
        <dbReference type="Proteomes" id="UP001049176"/>
    </source>
</evidence>
<feature type="compositionally biased region" description="Polar residues" evidence="2">
    <location>
        <begin position="228"/>
        <end position="246"/>
    </location>
</feature>
<name>A0A9P7UYM4_9AGAR</name>
<feature type="compositionally biased region" description="Low complexity" evidence="2">
    <location>
        <begin position="247"/>
        <end position="267"/>
    </location>
</feature>
<dbReference type="EMBL" id="CM032182">
    <property type="protein sequence ID" value="KAG7097089.1"/>
    <property type="molecule type" value="Genomic_DNA"/>
</dbReference>
<dbReference type="OrthoDB" id="3217643at2759"/>
<evidence type="ECO:0000313" key="3">
    <source>
        <dbReference type="EMBL" id="KAG7097089.1"/>
    </source>
</evidence>
<comment type="caution">
    <text evidence="3">The sequence shown here is derived from an EMBL/GenBank/DDBJ whole genome shotgun (WGS) entry which is preliminary data.</text>
</comment>
<keyword evidence="4" id="KW-1185">Reference proteome</keyword>
<dbReference type="AlphaFoldDB" id="A0A9P7UYM4"/>
<keyword evidence="1" id="KW-0175">Coiled coil</keyword>
<feature type="compositionally biased region" description="Low complexity" evidence="2">
    <location>
        <begin position="400"/>
        <end position="409"/>
    </location>
</feature>
<dbReference type="GeneID" id="66073551"/>
<feature type="region of interest" description="Disordered" evidence="2">
    <location>
        <begin position="393"/>
        <end position="419"/>
    </location>
</feature>
<feature type="compositionally biased region" description="Polar residues" evidence="2">
    <location>
        <begin position="286"/>
        <end position="316"/>
    </location>
</feature>
<reference evidence="3" key="1">
    <citation type="journal article" date="2021" name="Genome Biol. Evol.">
        <title>The assembled and annotated genome of the fairy-ring fungus Marasmius oreades.</title>
        <authorList>
            <person name="Hiltunen M."/>
            <person name="Ament-Velasquez S.L."/>
            <person name="Johannesson H."/>
        </authorList>
    </citation>
    <scope>NUCLEOTIDE SEQUENCE</scope>
    <source>
        <strain evidence="3">03SP1</strain>
    </source>
</reference>
<proteinExistence type="predicted"/>
<evidence type="ECO:0000256" key="1">
    <source>
        <dbReference type="SAM" id="Coils"/>
    </source>
</evidence>
<dbReference type="RefSeq" id="XP_043013559.1">
    <property type="nucleotide sequence ID" value="XM_043148957.1"/>
</dbReference>
<feature type="compositionally biased region" description="Low complexity" evidence="2">
    <location>
        <begin position="318"/>
        <end position="328"/>
    </location>
</feature>